<dbReference type="GO" id="GO:0000976">
    <property type="term" value="F:transcription cis-regulatory region binding"/>
    <property type="evidence" value="ECO:0007669"/>
    <property type="project" value="TreeGrafter"/>
</dbReference>
<dbReference type="PROSITE" id="PS50977">
    <property type="entry name" value="HTH_TETR_2"/>
    <property type="match status" value="1"/>
</dbReference>
<evidence type="ECO:0000256" key="3">
    <source>
        <dbReference type="ARBA" id="ARBA00023163"/>
    </source>
</evidence>
<organism evidence="6 7">
    <name type="scientific">Pseudokineococcus marinus</name>
    <dbReference type="NCBI Taxonomy" id="351215"/>
    <lineage>
        <taxon>Bacteria</taxon>
        <taxon>Bacillati</taxon>
        <taxon>Actinomycetota</taxon>
        <taxon>Actinomycetes</taxon>
        <taxon>Kineosporiales</taxon>
        <taxon>Kineosporiaceae</taxon>
        <taxon>Pseudokineococcus</taxon>
    </lineage>
</organism>
<dbReference type="Gene3D" id="1.10.357.10">
    <property type="entry name" value="Tetracycline Repressor, domain 2"/>
    <property type="match status" value="1"/>
</dbReference>
<reference evidence="6 7" key="1">
    <citation type="submission" date="2020-05" db="EMBL/GenBank/DDBJ databases">
        <title>MicrobeNet Type strains.</title>
        <authorList>
            <person name="Nicholson A.C."/>
        </authorList>
    </citation>
    <scope>NUCLEOTIDE SEQUENCE [LARGE SCALE GENOMIC DNA]</scope>
    <source>
        <strain evidence="6 7">JCM 14547</strain>
    </source>
</reference>
<dbReference type="InterPro" id="IPR009057">
    <property type="entry name" value="Homeodomain-like_sf"/>
</dbReference>
<evidence type="ECO:0000313" key="6">
    <source>
        <dbReference type="EMBL" id="NNH22488.1"/>
    </source>
</evidence>
<proteinExistence type="predicted"/>
<evidence type="ECO:0000259" key="5">
    <source>
        <dbReference type="PROSITE" id="PS50977"/>
    </source>
</evidence>
<feature type="domain" description="HTH tetR-type" evidence="5">
    <location>
        <begin position="17"/>
        <end position="77"/>
    </location>
</feature>
<keyword evidence="2 4" id="KW-0238">DNA-binding</keyword>
<dbReference type="SUPFAM" id="SSF48498">
    <property type="entry name" value="Tetracyclin repressor-like, C-terminal domain"/>
    <property type="match status" value="1"/>
</dbReference>
<keyword evidence="3" id="KW-0804">Transcription</keyword>
<dbReference type="GO" id="GO:0003700">
    <property type="term" value="F:DNA-binding transcription factor activity"/>
    <property type="evidence" value="ECO:0007669"/>
    <property type="project" value="TreeGrafter"/>
</dbReference>
<evidence type="ECO:0000256" key="4">
    <source>
        <dbReference type="PROSITE-ProRule" id="PRU00335"/>
    </source>
</evidence>
<dbReference type="InterPro" id="IPR001647">
    <property type="entry name" value="HTH_TetR"/>
</dbReference>
<dbReference type="PANTHER" id="PTHR30055:SF234">
    <property type="entry name" value="HTH-TYPE TRANSCRIPTIONAL REGULATOR BETI"/>
    <property type="match status" value="1"/>
</dbReference>
<dbReference type="RefSeq" id="WP_171202335.1">
    <property type="nucleotide sequence ID" value="NZ_BAAANP010000002.1"/>
</dbReference>
<sequence>MSQGVGEVRAVAEAGRGRLRDDVVRATLDLLAEGGRDAVSTRAVAAAAGTQAPTIYRLFGDKAGLLAAVAEHGYATYLAAKPPARGGDPVAELRAGWDLHVGFGLANPALFSLMYGDPVPGRRPEAASRALGVLRSRMTAIAAAGRLRVDVQLAADMVHAAACGVVLTLLGLQEGERDLALSSSTFDAVMAAVTTDALESPVAGAVPAANALRAELPGLDELSPAERDLLGEWLDRVTGPRRAAPPLAH</sequence>
<evidence type="ECO:0000256" key="2">
    <source>
        <dbReference type="ARBA" id="ARBA00023125"/>
    </source>
</evidence>
<dbReference type="InterPro" id="IPR036271">
    <property type="entry name" value="Tet_transcr_reg_TetR-rel_C_sf"/>
</dbReference>
<keyword evidence="7" id="KW-1185">Reference proteome</keyword>
<gene>
    <name evidence="6" type="ORF">HLB09_05155</name>
</gene>
<dbReference type="Pfam" id="PF00440">
    <property type="entry name" value="TetR_N"/>
    <property type="match status" value="1"/>
</dbReference>
<dbReference type="EMBL" id="JABEMA010000045">
    <property type="protein sequence ID" value="NNH22488.1"/>
    <property type="molecule type" value="Genomic_DNA"/>
</dbReference>
<dbReference type="InterPro" id="IPR050109">
    <property type="entry name" value="HTH-type_TetR-like_transc_reg"/>
</dbReference>
<evidence type="ECO:0000256" key="1">
    <source>
        <dbReference type="ARBA" id="ARBA00023015"/>
    </source>
</evidence>
<dbReference type="SUPFAM" id="SSF46689">
    <property type="entry name" value="Homeodomain-like"/>
    <property type="match status" value="1"/>
</dbReference>
<comment type="caution">
    <text evidence="6">The sequence shown here is derived from an EMBL/GenBank/DDBJ whole genome shotgun (WGS) entry which is preliminary data.</text>
</comment>
<feature type="DNA-binding region" description="H-T-H motif" evidence="4">
    <location>
        <begin position="40"/>
        <end position="59"/>
    </location>
</feature>
<dbReference type="PANTHER" id="PTHR30055">
    <property type="entry name" value="HTH-TYPE TRANSCRIPTIONAL REGULATOR RUTR"/>
    <property type="match status" value="1"/>
</dbReference>
<keyword evidence="1" id="KW-0805">Transcription regulation</keyword>
<name>A0A849BY87_9ACTN</name>
<protein>
    <submittedName>
        <fullName evidence="6">TetR/AcrR family transcriptional regulator</fullName>
    </submittedName>
</protein>
<accession>A0A849BY87</accession>
<dbReference type="PRINTS" id="PR00455">
    <property type="entry name" value="HTHTETR"/>
</dbReference>
<evidence type="ECO:0000313" key="7">
    <source>
        <dbReference type="Proteomes" id="UP000555552"/>
    </source>
</evidence>
<dbReference type="Proteomes" id="UP000555552">
    <property type="component" value="Unassembled WGS sequence"/>
</dbReference>
<dbReference type="AlphaFoldDB" id="A0A849BY87"/>